<evidence type="ECO:0000259" key="3">
    <source>
        <dbReference type="PROSITE" id="PS51186"/>
    </source>
</evidence>
<keyword evidence="1" id="KW-0808">Transferase</keyword>
<dbReference type="GO" id="GO:0016747">
    <property type="term" value="F:acyltransferase activity, transferring groups other than amino-acyl groups"/>
    <property type="evidence" value="ECO:0007669"/>
    <property type="project" value="InterPro"/>
</dbReference>
<evidence type="ECO:0000256" key="2">
    <source>
        <dbReference type="ARBA" id="ARBA00023315"/>
    </source>
</evidence>
<evidence type="ECO:0000256" key="1">
    <source>
        <dbReference type="ARBA" id="ARBA00022679"/>
    </source>
</evidence>
<dbReference type="PANTHER" id="PTHR43800">
    <property type="entry name" value="PEPTIDYL-LYSINE N-ACETYLTRANSFERASE YJAB"/>
    <property type="match status" value="1"/>
</dbReference>
<organism evidence="4 5">
    <name type="scientific">Iningainema tapete BLCC-T55</name>
    <dbReference type="NCBI Taxonomy" id="2748662"/>
    <lineage>
        <taxon>Bacteria</taxon>
        <taxon>Bacillati</taxon>
        <taxon>Cyanobacteriota</taxon>
        <taxon>Cyanophyceae</taxon>
        <taxon>Nostocales</taxon>
        <taxon>Scytonemataceae</taxon>
        <taxon>Iningainema tapete</taxon>
    </lineage>
</organism>
<accession>A0A8J7C9Z8</accession>
<dbReference type="InterPro" id="IPR000182">
    <property type="entry name" value="GNAT_dom"/>
</dbReference>
<dbReference type="CDD" id="cd04301">
    <property type="entry name" value="NAT_SF"/>
    <property type="match status" value="1"/>
</dbReference>
<comment type="caution">
    <text evidence="4">The sequence shown here is derived from an EMBL/GenBank/DDBJ whole genome shotgun (WGS) entry which is preliminary data.</text>
</comment>
<dbReference type="Proteomes" id="UP000629098">
    <property type="component" value="Unassembled WGS sequence"/>
</dbReference>
<sequence length="148" mass="17059">MLTIRHYIDDDLDEVVALWYRIWTNTFPTLKHPQPFDEWKKRFQNDIAKLGSVWVAETQDRIVGFVVLMVAEKKLAQIFVDVDAQRMGVGTALLNKAKTICSDGLSLTTLQHNLHARKFYEKHGFIAGCLGVNLINKQPNIEYTWNPD</sequence>
<keyword evidence="2" id="KW-0012">Acyltransferase</keyword>
<dbReference type="Pfam" id="PF13508">
    <property type="entry name" value="Acetyltransf_7"/>
    <property type="match status" value="1"/>
</dbReference>
<evidence type="ECO:0000313" key="4">
    <source>
        <dbReference type="EMBL" id="MBD2776581.1"/>
    </source>
</evidence>
<dbReference type="SUPFAM" id="SSF55729">
    <property type="entry name" value="Acyl-CoA N-acyltransferases (Nat)"/>
    <property type="match status" value="1"/>
</dbReference>
<proteinExistence type="predicted"/>
<dbReference type="Gene3D" id="3.40.630.30">
    <property type="match status" value="1"/>
</dbReference>
<dbReference type="AlphaFoldDB" id="A0A8J7C9Z8"/>
<name>A0A8J7C9Z8_9CYAN</name>
<dbReference type="EMBL" id="JACXAE010000098">
    <property type="protein sequence ID" value="MBD2776581.1"/>
    <property type="molecule type" value="Genomic_DNA"/>
</dbReference>
<protein>
    <submittedName>
        <fullName evidence="4">GNAT family N-acetyltransferase</fullName>
    </submittedName>
</protein>
<dbReference type="PANTHER" id="PTHR43800:SF1">
    <property type="entry name" value="PEPTIDYL-LYSINE N-ACETYLTRANSFERASE YJAB"/>
    <property type="match status" value="1"/>
</dbReference>
<gene>
    <name evidence="4" type="ORF">ICL16_32145</name>
</gene>
<keyword evidence="5" id="KW-1185">Reference proteome</keyword>
<evidence type="ECO:0000313" key="5">
    <source>
        <dbReference type="Proteomes" id="UP000629098"/>
    </source>
</evidence>
<dbReference type="PROSITE" id="PS51186">
    <property type="entry name" value="GNAT"/>
    <property type="match status" value="1"/>
</dbReference>
<dbReference type="InterPro" id="IPR016181">
    <property type="entry name" value="Acyl_CoA_acyltransferase"/>
</dbReference>
<feature type="domain" description="N-acetyltransferase" evidence="3">
    <location>
        <begin position="2"/>
        <end position="148"/>
    </location>
</feature>
<reference evidence="4" key="1">
    <citation type="submission" date="2020-09" db="EMBL/GenBank/DDBJ databases">
        <title>Iningainema tapete sp. nov. (Scytonemataceae, Cyanobacteria) from greenhouses in central Florida (USA) produces two types of nodularin with biosynthetic potential for microcystin-LR and anabaenopeptins.</title>
        <authorList>
            <person name="Berthold D.E."/>
            <person name="Lefler F.W."/>
            <person name="Huang I.-S."/>
            <person name="Abdulla H."/>
            <person name="Zimba P.V."/>
            <person name="Laughinghouse H.D. IV."/>
        </authorList>
    </citation>
    <scope>NUCLEOTIDE SEQUENCE</scope>
    <source>
        <strain evidence="4">BLCCT55</strain>
    </source>
</reference>
<dbReference type="RefSeq" id="WP_190835652.1">
    <property type="nucleotide sequence ID" value="NZ_CAWPPI010000098.1"/>
</dbReference>